<dbReference type="KEGG" id="mod:AS202_15610"/>
<accession>A0AAI8C6C2</accession>
<dbReference type="EMBL" id="CP013690">
    <property type="protein sequence ID" value="ALU27483.1"/>
    <property type="molecule type" value="Genomic_DNA"/>
</dbReference>
<protein>
    <recommendedName>
        <fullName evidence="1">Plasmid replication protein RepL domain-containing protein</fullName>
    </recommendedName>
</protein>
<dbReference type="GO" id="GO:0006276">
    <property type="term" value="P:plasmid maintenance"/>
    <property type="evidence" value="ECO:0007669"/>
    <property type="project" value="InterPro"/>
</dbReference>
<dbReference type="Proteomes" id="UP000069030">
    <property type="component" value="Chromosome"/>
</dbReference>
<dbReference type="GO" id="GO:0006260">
    <property type="term" value="P:DNA replication"/>
    <property type="evidence" value="ECO:0007669"/>
    <property type="project" value="InterPro"/>
</dbReference>
<sequence length="214" mass="24597">MYRDNDYIYDAITALQETSKLVIEIYSNRGEYDGIVDIEGEQFYMFAKKDARLIHANLIVNEIVNHQSFKKEKNYIVIADYIANESKEVFKNNNVNYLDTSGNAYIYTKKLRIYIDGRKKSKNETNSSGSKIFQDAGIKLLYVLLSNKDAINYSLRELSANAAIALGSVSNIMKELQEENFIIKSSKGRHLKNREVLLQKWVAAYNEVLKPKIS</sequence>
<dbReference type="Pfam" id="PF05732">
    <property type="entry name" value="RepL"/>
    <property type="match status" value="1"/>
</dbReference>
<feature type="domain" description="Plasmid replication protein RepL" evidence="1">
    <location>
        <begin position="139"/>
        <end position="199"/>
    </location>
</feature>
<dbReference type="AlphaFoldDB" id="A0AAI8C6C2"/>
<evidence type="ECO:0000313" key="3">
    <source>
        <dbReference type="Proteomes" id="UP000069030"/>
    </source>
</evidence>
<reference evidence="2 3" key="1">
    <citation type="journal article" date="2016" name="J. Zhejiang Univ. Sci. B">
        <title>Antibiotic resistance mechanisms of Myroides sp.</title>
        <authorList>
            <person name="Hu S."/>
            <person name="Yuan S."/>
            <person name="Qu H."/>
            <person name="Jiang T."/>
            <person name="Zhou Y."/>
            <person name="Wang M."/>
            <person name="Ming D."/>
        </authorList>
    </citation>
    <scope>NUCLEOTIDE SEQUENCE [LARGE SCALE GENOMIC DNA]</scope>
    <source>
        <strain evidence="2 3">PR63039</strain>
    </source>
</reference>
<evidence type="ECO:0000259" key="1">
    <source>
        <dbReference type="Pfam" id="PF05732"/>
    </source>
</evidence>
<name>A0AAI8C6C2_9FLAO</name>
<gene>
    <name evidence="2" type="ORF">AS202_15610</name>
</gene>
<proteinExistence type="predicted"/>
<dbReference type="RefSeq" id="WP_058699662.1">
    <property type="nucleotide sequence ID" value="NZ_CP013690.1"/>
</dbReference>
<evidence type="ECO:0000313" key="2">
    <source>
        <dbReference type="EMBL" id="ALU27483.1"/>
    </source>
</evidence>
<organism evidence="2 3">
    <name type="scientific">Myroides odoratimimus</name>
    <dbReference type="NCBI Taxonomy" id="76832"/>
    <lineage>
        <taxon>Bacteria</taxon>
        <taxon>Pseudomonadati</taxon>
        <taxon>Bacteroidota</taxon>
        <taxon>Flavobacteriia</taxon>
        <taxon>Flavobacteriales</taxon>
        <taxon>Flavobacteriaceae</taxon>
        <taxon>Myroides</taxon>
    </lineage>
</organism>
<dbReference type="InterPro" id="IPR008813">
    <property type="entry name" value="Plasmid_replication_RepL"/>
</dbReference>